<accession>A0A7W7HI23</accession>
<keyword evidence="2" id="KW-0812">Transmembrane</keyword>
<protein>
    <recommendedName>
        <fullName evidence="6">CinY protein</fullName>
    </recommendedName>
</protein>
<feature type="signal peptide" evidence="3">
    <location>
        <begin position="1"/>
        <end position="27"/>
    </location>
</feature>
<feature type="region of interest" description="Disordered" evidence="1">
    <location>
        <begin position="186"/>
        <end position="205"/>
    </location>
</feature>
<keyword evidence="3" id="KW-0732">Signal</keyword>
<organism evidence="4 5">
    <name type="scientific">Actinoplanes lobatus</name>
    <dbReference type="NCBI Taxonomy" id="113568"/>
    <lineage>
        <taxon>Bacteria</taxon>
        <taxon>Bacillati</taxon>
        <taxon>Actinomycetota</taxon>
        <taxon>Actinomycetes</taxon>
        <taxon>Micromonosporales</taxon>
        <taxon>Micromonosporaceae</taxon>
        <taxon>Actinoplanes</taxon>
    </lineage>
</organism>
<dbReference type="AlphaFoldDB" id="A0A7W7HI23"/>
<dbReference type="EMBL" id="JACHNC010000001">
    <property type="protein sequence ID" value="MBB4750954.1"/>
    <property type="molecule type" value="Genomic_DNA"/>
</dbReference>
<evidence type="ECO:0000256" key="1">
    <source>
        <dbReference type="SAM" id="MobiDB-lite"/>
    </source>
</evidence>
<name>A0A7W7HI23_9ACTN</name>
<evidence type="ECO:0000256" key="2">
    <source>
        <dbReference type="SAM" id="Phobius"/>
    </source>
</evidence>
<evidence type="ECO:0000313" key="5">
    <source>
        <dbReference type="Proteomes" id="UP000590511"/>
    </source>
</evidence>
<evidence type="ECO:0008006" key="6">
    <source>
        <dbReference type="Google" id="ProtNLM"/>
    </source>
</evidence>
<keyword evidence="2" id="KW-0472">Membrane</keyword>
<sequence length="358" mass="37402">MRRRPGAAVLVCLLAAAALVTPAPAAAFGTIEGGGQHREHEHITRAALACPGRDCFEPGTLGRLAGDGRGFGAVGSPDLTEVNVPAAHCDDADFLAGGYPRTRGQATAAVTACVEHLRGRFRAAVRDAAGLLDGYGRILPDEVLLDGGCALAEQGEQRAKCTTLEEFGRALHGVQDFYAHSSWADEADPARPVGPDNPPGLNRPAPSPVLDLRGTGAPDVPPDLATGCFVLHDAVPGVGVCERRITHAALNKDNGLIDAVTGEATGPGTPRGRVGTNFAKAVTGAVVESRHQWRELRDALRDEYGERRASVMVCALTHDDPLSDCGGASDRTMIASFVMFALFLGVIALSSRRRNPAG</sequence>
<feature type="chain" id="PRO_5031396430" description="CinY protein" evidence="3">
    <location>
        <begin position="28"/>
        <end position="358"/>
    </location>
</feature>
<dbReference type="Proteomes" id="UP000590511">
    <property type="component" value="Unassembled WGS sequence"/>
</dbReference>
<comment type="caution">
    <text evidence="4">The sequence shown here is derived from an EMBL/GenBank/DDBJ whole genome shotgun (WGS) entry which is preliminary data.</text>
</comment>
<evidence type="ECO:0000313" key="4">
    <source>
        <dbReference type="EMBL" id="MBB4750954.1"/>
    </source>
</evidence>
<keyword evidence="2" id="KW-1133">Transmembrane helix</keyword>
<gene>
    <name evidence="4" type="ORF">BJ964_005115</name>
</gene>
<evidence type="ECO:0000256" key="3">
    <source>
        <dbReference type="SAM" id="SignalP"/>
    </source>
</evidence>
<feature type="transmembrane region" description="Helical" evidence="2">
    <location>
        <begin position="333"/>
        <end position="351"/>
    </location>
</feature>
<dbReference type="RefSeq" id="WP_188123051.1">
    <property type="nucleotide sequence ID" value="NZ_BOMP01000107.1"/>
</dbReference>
<proteinExistence type="predicted"/>
<reference evidence="4 5" key="1">
    <citation type="submission" date="2020-08" db="EMBL/GenBank/DDBJ databases">
        <title>Sequencing the genomes of 1000 actinobacteria strains.</title>
        <authorList>
            <person name="Klenk H.-P."/>
        </authorList>
    </citation>
    <scope>NUCLEOTIDE SEQUENCE [LARGE SCALE GENOMIC DNA]</scope>
    <source>
        <strain evidence="4 5">DSM 43150</strain>
    </source>
</reference>